<proteinExistence type="predicted"/>
<feature type="region of interest" description="Disordered" evidence="1">
    <location>
        <begin position="135"/>
        <end position="170"/>
    </location>
</feature>
<feature type="signal peptide" evidence="3">
    <location>
        <begin position="1"/>
        <end position="26"/>
    </location>
</feature>
<sequence>MRLTRIAAATLIAGSLTFAGTGVALADTITPATAQSTQGSAAAQAEPGDLMLSATSVKPGQSVTFSGSVATPTTGSGAISVTSPAFAGGATMTRTDPTAFSGSATVASGVQPGTYTVTASSSAGTVSAKLTVVGAGPAPTPAHHGGTGTHTSGHGPASTETASTSTDTLSTITDTTGADLLPWALGGLGAIVLVGGGAYAIGRGRNADRRTEQAAEARQQYREPRTEVMHRR</sequence>
<keyword evidence="2" id="KW-0472">Membrane</keyword>
<keyword evidence="2" id="KW-0812">Transmembrane</keyword>
<dbReference type="RefSeq" id="WP_337692800.1">
    <property type="nucleotide sequence ID" value="NZ_JBBEGN010000001.1"/>
</dbReference>
<dbReference type="Proteomes" id="UP001385809">
    <property type="component" value="Unassembled WGS sequence"/>
</dbReference>
<feature type="transmembrane region" description="Helical" evidence="2">
    <location>
        <begin position="180"/>
        <end position="201"/>
    </location>
</feature>
<gene>
    <name evidence="4" type="ORF">WCD74_00255</name>
</gene>
<reference evidence="4 5" key="1">
    <citation type="submission" date="2024-03" db="EMBL/GenBank/DDBJ databases">
        <title>Actinomycetospora sp. OC33-EN08, a novel actinomycete isolated from wild orchid (Aerides multiflora).</title>
        <authorList>
            <person name="Suriyachadkun C."/>
        </authorList>
    </citation>
    <scope>NUCLEOTIDE SEQUENCE [LARGE SCALE GENOMIC DNA]</scope>
    <source>
        <strain evidence="4 5">OC33-EN08</strain>
    </source>
</reference>
<protein>
    <submittedName>
        <fullName evidence="4">Uncharacterized protein</fullName>
    </submittedName>
</protein>
<keyword evidence="2" id="KW-1133">Transmembrane helix</keyword>
<keyword evidence="3" id="KW-0732">Signal</keyword>
<name>A0ABU8MGF2_9PSEU</name>
<evidence type="ECO:0000256" key="1">
    <source>
        <dbReference type="SAM" id="MobiDB-lite"/>
    </source>
</evidence>
<evidence type="ECO:0000313" key="4">
    <source>
        <dbReference type="EMBL" id="MEJ2866172.1"/>
    </source>
</evidence>
<dbReference type="EMBL" id="JBBEGN010000001">
    <property type="protein sequence ID" value="MEJ2866172.1"/>
    <property type="molecule type" value="Genomic_DNA"/>
</dbReference>
<evidence type="ECO:0000313" key="5">
    <source>
        <dbReference type="Proteomes" id="UP001385809"/>
    </source>
</evidence>
<accession>A0ABU8MGF2</accession>
<organism evidence="4 5">
    <name type="scientific">Actinomycetospora aurantiaca</name>
    <dbReference type="NCBI Taxonomy" id="3129233"/>
    <lineage>
        <taxon>Bacteria</taxon>
        <taxon>Bacillati</taxon>
        <taxon>Actinomycetota</taxon>
        <taxon>Actinomycetes</taxon>
        <taxon>Pseudonocardiales</taxon>
        <taxon>Pseudonocardiaceae</taxon>
        <taxon>Actinomycetospora</taxon>
    </lineage>
</organism>
<feature type="region of interest" description="Disordered" evidence="1">
    <location>
        <begin position="205"/>
        <end position="232"/>
    </location>
</feature>
<feature type="chain" id="PRO_5047260357" evidence="3">
    <location>
        <begin position="27"/>
        <end position="232"/>
    </location>
</feature>
<keyword evidence="5" id="KW-1185">Reference proteome</keyword>
<comment type="caution">
    <text evidence="4">The sequence shown here is derived from an EMBL/GenBank/DDBJ whole genome shotgun (WGS) entry which is preliminary data.</text>
</comment>
<evidence type="ECO:0000256" key="2">
    <source>
        <dbReference type="SAM" id="Phobius"/>
    </source>
</evidence>
<evidence type="ECO:0000256" key="3">
    <source>
        <dbReference type="SAM" id="SignalP"/>
    </source>
</evidence>